<accession>A0A6H9V3Z3</accession>
<feature type="region of interest" description="Disordered" evidence="1">
    <location>
        <begin position="1"/>
        <end position="25"/>
    </location>
</feature>
<name>A0A6H9V3Z3_9ACTN</name>
<evidence type="ECO:0000256" key="1">
    <source>
        <dbReference type="SAM" id="MobiDB-lite"/>
    </source>
</evidence>
<gene>
    <name evidence="2" type="ORF">F7R91_02710</name>
</gene>
<dbReference type="AlphaFoldDB" id="A0A6H9V3Z3"/>
<comment type="caution">
    <text evidence="2">The sequence shown here is derived from an EMBL/GenBank/DDBJ whole genome shotgun (WGS) entry which is preliminary data.</text>
</comment>
<evidence type="ECO:0000313" key="3">
    <source>
        <dbReference type="Proteomes" id="UP000442707"/>
    </source>
</evidence>
<sequence length="77" mass="7813">MTSRFPGAGKPLTGTKGLNTGAERPGLTAGWGTPCGIPCGHPRCRRAEAASHAAVSCQLSAVSCRLSAVSCRLSACR</sequence>
<organism evidence="2 3">
    <name type="scientific">Streptomyces luteolifulvus</name>
    <dbReference type="NCBI Taxonomy" id="2615112"/>
    <lineage>
        <taxon>Bacteria</taxon>
        <taxon>Bacillati</taxon>
        <taxon>Actinomycetota</taxon>
        <taxon>Actinomycetes</taxon>
        <taxon>Kitasatosporales</taxon>
        <taxon>Streptomycetaceae</taxon>
        <taxon>Streptomyces</taxon>
    </lineage>
</organism>
<protein>
    <submittedName>
        <fullName evidence="2">Uncharacterized protein</fullName>
    </submittedName>
</protein>
<dbReference type="EMBL" id="VZRB01000002">
    <property type="protein sequence ID" value="KAB1149773.1"/>
    <property type="molecule type" value="Genomic_DNA"/>
</dbReference>
<dbReference type="Proteomes" id="UP000442707">
    <property type="component" value="Unassembled WGS sequence"/>
</dbReference>
<keyword evidence="3" id="KW-1185">Reference proteome</keyword>
<reference evidence="2 3" key="1">
    <citation type="submission" date="2019-09" db="EMBL/GenBank/DDBJ databases">
        <title>Screening of Novel Bioactive Compounds from Soil-Associated.</title>
        <authorList>
            <person name="Zhao S."/>
        </authorList>
    </citation>
    <scope>NUCLEOTIDE SEQUENCE [LARGE SCALE GENOMIC DNA]</scope>
    <source>
        <strain evidence="2 3">HIT-DPA4</strain>
    </source>
</reference>
<evidence type="ECO:0000313" key="2">
    <source>
        <dbReference type="EMBL" id="KAB1149773.1"/>
    </source>
</evidence>
<proteinExistence type="predicted"/>